<dbReference type="FunFam" id="3.30.70.120:FF:000006">
    <property type="entry name" value="GTP cyclohydrolase 1 type 2 homolog"/>
    <property type="match status" value="1"/>
</dbReference>
<dbReference type="Gene3D" id="3.30.70.120">
    <property type="match status" value="1"/>
</dbReference>
<name>A0A653IGM8_9BACL</name>
<accession>A0A653IGM8</accession>
<dbReference type="NCBIfam" id="TIGR00486">
    <property type="entry name" value="YbgI_SA1388"/>
    <property type="match status" value="1"/>
</dbReference>
<dbReference type="Proteomes" id="UP000439752">
    <property type="component" value="Unassembled WGS sequence"/>
</dbReference>
<sequence length="371" mass="40436">MANGQLIIEQFEAFSPKKFAMPGDSIGLQIGTLNKDVKRVMVTLDVLESVVDEAIEKGIDLIIAHHPPIFSKLAQVNDQSATGRIVMKCIEHKIAVYAAHTNLDVTQGGVNDLMAEAIGLTDTTVLAPTFENAVYKLVVFVPQEAVQQVSEALTKAGAGQNGAYSACQFHSVGTGQFKPETGTVPYIGNVGQVERVSEVRIETIVTELNQKQVIRAMKKAHPYEEVAYDIMRQEQTAEPLGLGRIGYLEQPVSLHQFAEHVRDVFGVENLRFVGEADRLIKKVAVLGGDGNKHVSTAAFAGADVLVTGDLYFHVAHDAMALGLAVVDPGHHVESVMKQGVVNELKKRFEERKIRDVELVVSTANTNPFKFL</sequence>
<evidence type="ECO:0000313" key="6">
    <source>
        <dbReference type="EMBL" id="VWX38026.1"/>
    </source>
</evidence>
<evidence type="ECO:0000256" key="2">
    <source>
        <dbReference type="ARBA" id="ARBA00022112"/>
    </source>
</evidence>
<proteinExistence type="inferred from homology"/>
<dbReference type="PIRSF" id="PIRSF037489">
    <property type="entry name" value="UCP037489_NIF3_YqfO"/>
    <property type="match status" value="1"/>
</dbReference>
<reference evidence="6 7" key="1">
    <citation type="submission" date="2019-10" db="EMBL/GenBank/DDBJ databases">
        <authorList>
            <person name="Karimi E."/>
        </authorList>
    </citation>
    <scope>NUCLEOTIDE SEQUENCE [LARGE SCALE GENOMIC DNA]</scope>
    <source>
        <strain evidence="6">Exiguobacterium sp. 9Y</strain>
    </source>
</reference>
<dbReference type="RefSeq" id="WP_159173846.1">
    <property type="nucleotide sequence ID" value="NZ_LR732312.1"/>
</dbReference>
<feature type="binding site" evidence="5">
    <location>
        <position position="65"/>
    </location>
    <ligand>
        <name>a divalent metal cation</name>
        <dbReference type="ChEBI" id="CHEBI:60240"/>
        <label>1</label>
    </ligand>
</feature>
<dbReference type="SUPFAM" id="SSF102705">
    <property type="entry name" value="NIF3 (NGG1p interacting factor 3)-like"/>
    <property type="match status" value="1"/>
</dbReference>
<dbReference type="PANTHER" id="PTHR13799:SF14">
    <property type="entry name" value="GTP CYCLOHYDROLASE 1 TYPE 2 HOMOLOG"/>
    <property type="match status" value="1"/>
</dbReference>
<dbReference type="InterPro" id="IPR036069">
    <property type="entry name" value="DUF34/NIF3_sf"/>
</dbReference>
<dbReference type="FunFam" id="3.40.1390.30:FF:000001">
    <property type="entry name" value="GTP cyclohydrolase 1 type 2"/>
    <property type="match status" value="1"/>
</dbReference>
<dbReference type="Gene3D" id="3.40.1390.30">
    <property type="entry name" value="NIF3 (NGG1p interacting factor 3)-like"/>
    <property type="match status" value="1"/>
</dbReference>
<feature type="binding site" evidence="5">
    <location>
        <position position="66"/>
    </location>
    <ligand>
        <name>a divalent metal cation</name>
        <dbReference type="ChEBI" id="CHEBI:60240"/>
        <label>1</label>
    </ligand>
</feature>
<dbReference type="GO" id="GO:0016787">
    <property type="term" value="F:hydrolase activity"/>
    <property type="evidence" value="ECO:0007669"/>
    <property type="project" value="UniProtKB-KW"/>
</dbReference>
<dbReference type="GO" id="GO:0005737">
    <property type="term" value="C:cytoplasm"/>
    <property type="evidence" value="ECO:0007669"/>
    <property type="project" value="TreeGrafter"/>
</dbReference>
<feature type="binding site" evidence="5">
    <location>
        <position position="330"/>
    </location>
    <ligand>
        <name>a divalent metal cation</name>
        <dbReference type="ChEBI" id="CHEBI:60240"/>
        <label>1</label>
    </ligand>
</feature>
<dbReference type="InterPro" id="IPR002678">
    <property type="entry name" value="DUF34/NIF3"/>
</dbReference>
<dbReference type="InterPro" id="IPR015867">
    <property type="entry name" value="N-reg_PII/ATP_PRibTrfase_C"/>
</dbReference>
<keyword evidence="3 4" id="KW-0479">Metal-binding</keyword>
<comment type="similarity">
    <text evidence="1 4">Belongs to the GTP cyclohydrolase I type 2/NIF3 family.</text>
</comment>
<dbReference type="AlphaFoldDB" id="A0A653IGM8"/>
<evidence type="ECO:0000256" key="1">
    <source>
        <dbReference type="ARBA" id="ARBA00006964"/>
    </source>
</evidence>
<dbReference type="GO" id="GO:0046872">
    <property type="term" value="F:metal ion binding"/>
    <property type="evidence" value="ECO:0007669"/>
    <property type="project" value="UniProtKB-UniRule"/>
</dbReference>
<protein>
    <recommendedName>
        <fullName evidence="2 4">GTP cyclohydrolase 1 type 2 homolog</fullName>
    </recommendedName>
</protein>
<dbReference type="Pfam" id="PF01784">
    <property type="entry name" value="DUF34_NIF3"/>
    <property type="match status" value="1"/>
</dbReference>
<keyword evidence="6" id="KW-0378">Hydrolase</keyword>
<feature type="binding site" evidence="5">
    <location>
        <position position="104"/>
    </location>
    <ligand>
        <name>a divalent metal cation</name>
        <dbReference type="ChEBI" id="CHEBI:60240"/>
        <label>1</label>
    </ligand>
</feature>
<gene>
    <name evidence="6" type="primary">yqfO</name>
    <name evidence="6" type="ORF">EXIGUO9Y_360303</name>
</gene>
<evidence type="ECO:0000313" key="7">
    <source>
        <dbReference type="Proteomes" id="UP000439752"/>
    </source>
</evidence>
<dbReference type="InterPro" id="IPR017221">
    <property type="entry name" value="DUF34/NIF3_bac"/>
</dbReference>
<evidence type="ECO:0000256" key="5">
    <source>
        <dbReference type="PIRSR" id="PIRSR602678-1"/>
    </source>
</evidence>
<dbReference type="EMBL" id="CABWKQ010000030">
    <property type="protein sequence ID" value="VWX38026.1"/>
    <property type="molecule type" value="Genomic_DNA"/>
</dbReference>
<dbReference type="PANTHER" id="PTHR13799">
    <property type="entry name" value="NGG1 INTERACTING FACTOR 3"/>
    <property type="match status" value="1"/>
</dbReference>
<organism evidence="6 7">
    <name type="scientific">Exiguobacterium oxidotolerans</name>
    <dbReference type="NCBI Taxonomy" id="223958"/>
    <lineage>
        <taxon>Bacteria</taxon>
        <taxon>Bacillati</taxon>
        <taxon>Bacillota</taxon>
        <taxon>Bacilli</taxon>
        <taxon>Bacillales</taxon>
        <taxon>Bacillales Family XII. Incertae Sedis</taxon>
        <taxon>Exiguobacterium</taxon>
    </lineage>
</organism>
<evidence type="ECO:0000256" key="3">
    <source>
        <dbReference type="ARBA" id="ARBA00022723"/>
    </source>
</evidence>
<evidence type="ECO:0000256" key="4">
    <source>
        <dbReference type="PIRNR" id="PIRNR037489"/>
    </source>
</evidence>
<feature type="binding site" evidence="5">
    <location>
        <position position="333"/>
    </location>
    <ligand>
        <name>a divalent metal cation</name>
        <dbReference type="ChEBI" id="CHEBI:60240"/>
        <label>1</label>
    </ligand>
</feature>
<keyword evidence="7" id="KW-1185">Reference proteome</keyword>